<gene>
    <name evidence="14" type="ORF">GCM10009539_03220</name>
</gene>
<dbReference type="InterPro" id="IPR003018">
    <property type="entry name" value="GAF"/>
</dbReference>
<organism evidence="14 15">
    <name type="scientific">Cryptosporangium japonicum</name>
    <dbReference type="NCBI Taxonomy" id="80872"/>
    <lineage>
        <taxon>Bacteria</taxon>
        <taxon>Bacillati</taxon>
        <taxon>Actinomycetota</taxon>
        <taxon>Actinomycetes</taxon>
        <taxon>Cryptosporangiales</taxon>
        <taxon>Cryptosporangiaceae</taxon>
        <taxon>Cryptosporangium</taxon>
    </lineage>
</organism>
<feature type="domain" description="Histidine kinase/HSP90-like ATPase" evidence="12">
    <location>
        <begin position="583"/>
        <end position="670"/>
    </location>
</feature>
<evidence type="ECO:0000256" key="9">
    <source>
        <dbReference type="SAM" id="Coils"/>
    </source>
</evidence>
<evidence type="ECO:0000313" key="15">
    <source>
        <dbReference type="Proteomes" id="UP001500967"/>
    </source>
</evidence>
<dbReference type="InterPro" id="IPR003594">
    <property type="entry name" value="HATPase_dom"/>
</dbReference>
<feature type="coiled-coil region" evidence="9">
    <location>
        <begin position="451"/>
        <end position="482"/>
    </location>
</feature>
<reference evidence="14 15" key="1">
    <citation type="journal article" date="2019" name="Int. J. Syst. Evol. Microbiol.">
        <title>The Global Catalogue of Microorganisms (GCM) 10K type strain sequencing project: providing services to taxonomists for standard genome sequencing and annotation.</title>
        <authorList>
            <consortium name="The Broad Institute Genomics Platform"/>
            <consortium name="The Broad Institute Genome Sequencing Center for Infectious Disease"/>
            <person name="Wu L."/>
            <person name="Ma J."/>
        </authorList>
    </citation>
    <scope>NUCLEOTIDE SEQUENCE [LARGE SCALE GENOMIC DNA]</scope>
    <source>
        <strain evidence="14 15">JCM 10425</strain>
    </source>
</reference>
<sequence>MWRLLRIVVAALAVIGAAGFVAGVGPAFRRLADLDPALVARPEAVRAGLDELGVSRTVFAGVTVTVLVLVAAAFFGVGVLVLARRPHDRAAVLTAGVLVVFGVVWPDTVPVPGWPAAVTVTFVVIQHLGFVGFLGLPYCFPDGRFVPRWTGPVFAVVAVYVVGADTLLAAGVRLPGVLDLVVVVGWFGVGAWSQLRRYRRVSTPVQRQQTKWVAAAMVTAAVGFTLVAFANTYVPRSPVGAVVLAGFELAVFGGVFALVPAAIARAVLRYRLWDIDPILNRALVLGGLTLALGTVYAVVVTVVSRAVAVDAPPLASFAAAGAVAVLVEPLRRPLQRLANRLTYGDRDEPHAAVRALTRRLQDTDAVLPTLVRSIREAVRTRYAAVEDAGGGLLAASGDRPDEPLRRRPLHQHGEVLGALVLAARGPGEEFDSRDERLVDDLARQAATALLAVRLQTRAVRLADELQASRERLVTAREEERRQLRRELHDGLGPTLAAQAMRIEAARNLVGARPEAATALLDEVLADCAEAVAEVRRVSRALRPPALDELGLAEAIRQAAARPDDRLLVSVDIDPLPPLPAAVEVAAYAIAREALTNVGRHAAARSATIRAAVTGAVLRLEVIDDGRGRPDVVVPGVGTETMRERARELGGECLITDGPGGGTVVTATIPLGGRHGRADR</sequence>
<dbReference type="InterPro" id="IPR011712">
    <property type="entry name" value="Sig_transdc_His_kin_sub3_dim/P"/>
</dbReference>
<dbReference type="InterPro" id="IPR036890">
    <property type="entry name" value="HATPase_C_sf"/>
</dbReference>
<name>A0ABN0TGW7_9ACTN</name>
<feature type="transmembrane region" description="Helical" evidence="10">
    <location>
        <begin position="58"/>
        <end position="83"/>
    </location>
</feature>
<dbReference type="Pfam" id="PF02518">
    <property type="entry name" value="HATPase_c"/>
    <property type="match status" value="1"/>
</dbReference>
<feature type="transmembrane region" description="Helical" evidence="10">
    <location>
        <begin position="152"/>
        <end position="170"/>
    </location>
</feature>
<keyword evidence="7" id="KW-0067">ATP-binding</keyword>
<keyword evidence="9" id="KW-0175">Coiled coil</keyword>
<dbReference type="InterPro" id="IPR050482">
    <property type="entry name" value="Sensor_HK_TwoCompSys"/>
</dbReference>
<evidence type="ECO:0000259" key="11">
    <source>
        <dbReference type="Pfam" id="PF01590"/>
    </source>
</evidence>
<keyword evidence="4" id="KW-0808">Transferase</keyword>
<dbReference type="Gene3D" id="3.30.565.10">
    <property type="entry name" value="Histidine kinase-like ATPase, C-terminal domain"/>
    <property type="match status" value="1"/>
</dbReference>
<dbReference type="PANTHER" id="PTHR24421:SF10">
    <property type="entry name" value="NITRATE_NITRITE SENSOR PROTEIN NARQ"/>
    <property type="match status" value="1"/>
</dbReference>
<dbReference type="Pfam" id="PF07730">
    <property type="entry name" value="HisKA_3"/>
    <property type="match status" value="1"/>
</dbReference>
<keyword evidence="10" id="KW-1133">Transmembrane helix</keyword>
<keyword evidence="10" id="KW-0472">Membrane</keyword>
<feature type="transmembrane region" description="Helical" evidence="10">
    <location>
        <begin position="239"/>
        <end position="263"/>
    </location>
</feature>
<evidence type="ECO:0000256" key="3">
    <source>
        <dbReference type="ARBA" id="ARBA00022553"/>
    </source>
</evidence>
<evidence type="ECO:0000256" key="2">
    <source>
        <dbReference type="ARBA" id="ARBA00012438"/>
    </source>
</evidence>
<dbReference type="SUPFAM" id="SSF55874">
    <property type="entry name" value="ATPase domain of HSP90 chaperone/DNA topoisomerase II/histidine kinase"/>
    <property type="match status" value="1"/>
</dbReference>
<feature type="transmembrane region" description="Helical" evidence="10">
    <location>
        <begin position="114"/>
        <end position="140"/>
    </location>
</feature>
<dbReference type="RefSeq" id="WP_344646898.1">
    <property type="nucleotide sequence ID" value="NZ_BAAAGX010000002.1"/>
</dbReference>
<dbReference type="SUPFAM" id="SSF55781">
    <property type="entry name" value="GAF domain-like"/>
    <property type="match status" value="1"/>
</dbReference>
<keyword evidence="15" id="KW-1185">Reference proteome</keyword>
<evidence type="ECO:0000256" key="1">
    <source>
        <dbReference type="ARBA" id="ARBA00000085"/>
    </source>
</evidence>
<comment type="caution">
    <text evidence="14">The sequence shown here is derived from an EMBL/GenBank/DDBJ whole genome shotgun (WGS) entry which is preliminary data.</text>
</comment>
<proteinExistence type="predicted"/>
<evidence type="ECO:0000259" key="12">
    <source>
        <dbReference type="Pfam" id="PF02518"/>
    </source>
</evidence>
<evidence type="ECO:0000256" key="6">
    <source>
        <dbReference type="ARBA" id="ARBA00022777"/>
    </source>
</evidence>
<dbReference type="Pfam" id="PF01590">
    <property type="entry name" value="GAF"/>
    <property type="match status" value="1"/>
</dbReference>
<dbReference type="InterPro" id="IPR029016">
    <property type="entry name" value="GAF-like_dom_sf"/>
</dbReference>
<evidence type="ECO:0000256" key="4">
    <source>
        <dbReference type="ARBA" id="ARBA00022679"/>
    </source>
</evidence>
<accession>A0ABN0TGW7</accession>
<keyword evidence="6" id="KW-0418">Kinase</keyword>
<feature type="domain" description="Signal transduction histidine kinase subgroup 3 dimerisation and phosphoacceptor" evidence="13">
    <location>
        <begin position="479"/>
        <end position="546"/>
    </location>
</feature>
<dbReference type="EC" id="2.7.13.3" evidence="2"/>
<feature type="transmembrane region" description="Helical" evidence="10">
    <location>
        <begin position="212"/>
        <end position="233"/>
    </location>
</feature>
<dbReference type="PANTHER" id="PTHR24421">
    <property type="entry name" value="NITRATE/NITRITE SENSOR PROTEIN NARX-RELATED"/>
    <property type="match status" value="1"/>
</dbReference>
<keyword evidence="3" id="KW-0597">Phosphoprotein</keyword>
<evidence type="ECO:0000256" key="10">
    <source>
        <dbReference type="SAM" id="Phobius"/>
    </source>
</evidence>
<evidence type="ECO:0000256" key="5">
    <source>
        <dbReference type="ARBA" id="ARBA00022741"/>
    </source>
</evidence>
<feature type="domain" description="GAF" evidence="11">
    <location>
        <begin position="408"/>
        <end position="449"/>
    </location>
</feature>
<dbReference type="Gene3D" id="1.20.5.1930">
    <property type="match status" value="1"/>
</dbReference>
<protein>
    <recommendedName>
        <fullName evidence="2">histidine kinase</fullName>
        <ecNumber evidence="2">2.7.13.3</ecNumber>
    </recommendedName>
</protein>
<feature type="transmembrane region" description="Helical" evidence="10">
    <location>
        <begin position="283"/>
        <end position="308"/>
    </location>
</feature>
<evidence type="ECO:0000259" key="13">
    <source>
        <dbReference type="Pfam" id="PF07730"/>
    </source>
</evidence>
<feature type="transmembrane region" description="Helical" evidence="10">
    <location>
        <begin position="176"/>
        <end position="192"/>
    </location>
</feature>
<dbReference type="Gene3D" id="3.30.450.40">
    <property type="match status" value="1"/>
</dbReference>
<dbReference type="EMBL" id="BAAAGX010000002">
    <property type="protein sequence ID" value="GAA0221347.1"/>
    <property type="molecule type" value="Genomic_DNA"/>
</dbReference>
<comment type="catalytic activity">
    <reaction evidence="1">
        <text>ATP + protein L-histidine = ADP + protein N-phospho-L-histidine.</text>
        <dbReference type="EC" id="2.7.13.3"/>
    </reaction>
</comment>
<keyword evidence="5" id="KW-0547">Nucleotide-binding</keyword>
<feature type="transmembrane region" description="Helical" evidence="10">
    <location>
        <begin position="90"/>
        <end position="108"/>
    </location>
</feature>
<dbReference type="CDD" id="cd16917">
    <property type="entry name" value="HATPase_UhpB-NarQ-NarX-like"/>
    <property type="match status" value="1"/>
</dbReference>
<keyword evidence="8" id="KW-0902">Two-component regulatory system</keyword>
<evidence type="ECO:0000256" key="7">
    <source>
        <dbReference type="ARBA" id="ARBA00022840"/>
    </source>
</evidence>
<dbReference type="Proteomes" id="UP001500967">
    <property type="component" value="Unassembled WGS sequence"/>
</dbReference>
<keyword evidence="10" id="KW-0812">Transmembrane</keyword>
<evidence type="ECO:0000256" key="8">
    <source>
        <dbReference type="ARBA" id="ARBA00023012"/>
    </source>
</evidence>
<evidence type="ECO:0000313" key="14">
    <source>
        <dbReference type="EMBL" id="GAA0221347.1"/>
    </source>
</evidence>